<keyword evidence="3" id="KW-1185">Reference proteome</keyword>
<sequence length="176" mass="19917">MDYNELFFYQNYILLIMIAGGIGLLYYLVNSTKKRWFAGGLALVCAAVTVWYFIPFHMPLDTEGAGEFPPWATVDFGETRVTEMSGEQVRELTRLCNELVYTRQVGEKGSGFFSGEYVYLNVSDGATRLSIYLALNEGGFSQYPGVYGFNDRHDHIKNPEELTAYVMSLRALARPD</sequence>
<dbReference type="RefSeq" id="WP_155148490.1">
    <property type="nucleotide sequence ID" value="NZ_JACOPQ010000012.1"/>
</dbReference>
<keyword evidence="1" id="KW-1133">Transmembrane helix</keyword>
<dbReference type="Proteomes" id="UP000607645">
    <property type="component" value="Unassembled WGS sequence"/>
</dbReference>
<evidence type="ECO:0000313" key="2">
    <source>
        <dbReference type="EMBL" id="MBC5738065.1"/>
    </source>
</evidence>
<feature type="transmembrane region" description="Helical" evidence="1">
    <location>
        <begin position="36"/>
        <end position="54"/>
    </location>
</feature>
<dbReference type="EMBL" id="JACOPQ010000012">
    <property type="protein sequence ID" value="MBC5738065.1"/>
    <property type="molecule type" value="Genomic_DNA"/>
</dbReference>
<reference evidence="2" key="1">
    <citation type="submission" date="2020-08" db="EMBL/GenBank/DDBJ databases">
        <title>Genome public.</title>
        <authorList>
            <person name="Liu C."/>
            <person name="Sun Q."/>
        </authorList>
    </citation>
    <scope>NUCLEOTIDE SEQUENCE</scope>
    <source>
        <strain evidence="2">NSJ-52</strain>
    </source>
</reference>
<name>A0A8J6MDC1_9FIRM</name>
<keyword evidence="1" id="KW-0472">Membrane</keyword>
<proteinExistence type="predicted"/>
<evidence type="ECO:0000313" key="3">
    <source>
        <dbReference type="Proteomes" id="UP000607645"/>
    </source>
</evidence>
<organism evidence="2 3">
    <name type="scientific">Lawsonibacter faecis</name>
    <dbReference type="NCBI Taxonomy" id="2763052"/>
    <lineage>
        <taxon>Bacteria</taxon>
        <taxon>Bacillati</taxon>
        <taxon>Bacillota</taxon>
        <taxon>Clostridia</taxon>
        <taxon>Eubacteriales</taxon>
        <taxon>Oscillospiraceae</taxon>
        <taxon>Lawsonibacter</taxon>
    </lineage>
</organism>
<protein>
    <submittedName>
        <fullName evidence="2">Uncharacterized protein</fullName>
    </submittedName>
</protein>
<gene>
    <name evidence="2" type="ORF">H8S62_13715</name>
</gene>
<feature type="transmembrane region" description="Helical" evidence="1">
    <location>
        <begin position="12"/>
        <end position="29"/>
    </location>
</feature>
<dbReference type="AlphaFoldDB" id="A0A8J6MDC1"/>
<evidence type="ECO:0000256" key="1">
    <source>
        <dbReference type="SAM" id="Phobius"/>
    </source>
</evidence>
<accession>A0A8J6MDC1</accession>
<keyword evidence="1" id="KW-0812">Transmembrane</keyword>
<comment type="caution">
    <text evidence="2">The sequence shown here is derived from an EMBL/GenBank/DDBJ whole genome shotgun (WGS) entry which is preliminary data.</text>
</comment>